<feature type="signal peptide" evidence="1">
    <location>
        <begin position="1"/>
        <end position="22"/>
    </location>
</feature>
<dbReference type="EMBL" id="JAVDSB010000025">
    <property type="protein sequence ID" value="MDR6555225.1"/>
    <property type="molecule type" value="Genomic_DNA"/>
</dbReference>
<proteinExistence type="predicted"/>
<comment type="caution">
    <text evidence="3">The sequence shown here is derived from an EMBL/GenBank/DDBJ whole genome shotgun (WGS) entry which is preliminary data.</text>
</comment>
<dbReference type="RefSeq" id="WP_310502601.1">
    <property type="nucleotide sequence ID" value="NZ_JAVDSB010000025.1"/>
</dbReference>
<dbReference type="Pfam" id="PF07833">
    <property type="entry name" value="Cu_amine_oxidN1"/>
    <property type="match status" value="1"/>
</dbReference>
<evidence type="ECO:0000256" key="1">
    <source>
        <dbReference type="SAM" id="SignalP"/>
    </source>
</evidence>
<evidence type="ECO:0000313" key="4">
    <source>
        <dbReference type="Proteomes" id="UP001267290"/>
    </source>
</evidence>
<dbReference type="Proteomes" id="UP001267290">
    <property type="component" value="Unassembled WGS sequence"/>
</dbReference>
<accession>A0ABU1P640</accession>
<organism evidence="3 4">
    <name type="scientific">Paenibacillus qinlingensis</name>
    <dbReference type="NCBI Taxonomy" id="1837343"/>
    <lineage>
        <taxon>Bacteria</taxon>
        <taxon>Bacillati</taxon>
        <taxon>Bacillota</taxon>
        <taxon>Bacilli</taxon>
        <taxon>Bacillales</taxon>
        <taxon>Paenibacillaceae</taxon>
        <taxon>Paenibacillus</taxon>
    </lineage>
</organism>
<keyword evidence="4" id="KW-1185">Reference proteome</keyword>
<keyword evidence="1" id="KW-0732">Signal</keyword>
<gene>
    <name evidence="3" type="ORF">J2736_006480</name>
</gene>
<protein>
    <recommendedName>
        <fullName evidence="2">Copper amine oxidase-like N-terminal domain-containing protein</fullName>
    </recommendedName>
</protein>
<evidence type="ECO:0000313" key="3">
    <source>
        <dbReference type="EMBL" id="MDR6555225.1"/>
    </source>
</evidence>
<reference evidence="3 4" key="1">
    <citation type="submission" date="2023-07" db="EMBL/GenBank/DDBJ databases">
        <title>Sorghum-associated microbial communities from plants grown in Nebraska, USA.</title>
        <authorList>
            <person name="Schachtman D."/>
        </authorList>
    </citation>
    <scope>NUCLEOTIDE SEQUENCE [LARGE SCALE GENOMIC DNA]</scope>
    <source>
        <strain evidence="3 4">CC258</strain>
    </source>
</reference>
<dbReference type="InterPro" id="IPR012854">
    <property type="entry name" value="Cu_amine_oxidase-like_N"/>
</dbReference>
<name>A0ABU1P640_9BACL</name>
<sequence length="306" mass="33339">MRKFILGLVCGIGLTAATGVYASDMVQTYLFPAKFIINGEEKSTEGYETLNYEGHVYVPVRFIAENTGNTVVYDETSQTIVVDDGFTIRDINNPDMRAGHIAVEKEGAHSIIKGQLFIGHDAWDYKLLSAYQSMNPGGNSTRIDAAGNLAFWNDKGQLLEKVPYVVNQIPTLKEQIISFETKSLTDISSYTMVTLESKTPSPTRMPGYSVPAFIQDASHKVSFGLVDVLRSGEYTIVRGLLGSVVENALPANAPIVVTFYDEKGSILGTATTTLGVERPQGIQPFAVFVGKGDFTNYKSVQVTLAP</sequence>
<feature type="domain" description="Copper amine oxidase-like N-terminal" evidence="2">
    <location>
        <begin position="36"/>
        <end position="81"/>
    </location>
</feature>
<evidence type="ECO:0000259" key="2">
    <source>
        <dbReference type="Pfam" id="PF07833"/>
    </source>
</evidence>
<feature type="chain" id="PRO_5046864692" description="Copper amine oxidase-like N-terminal domain-containing protein" evidence="1">
    <location>
        <begin position="23"/>
        <end position="306"/>
    </location>
</feature>